<reference evidence="1 2" key="1">
    <citation type="submission" date="2015-07" db="EMBL/GenBank/DDBJ databases">
        <authorList>
            <person name="Noorani M."/>
        </authorList>
    </citation>
    <scope>NUCLEOTIDE SEQUENCE [LARGE SCALE GENOMIC DNA]</scope>
    <source>
        <strain evidence="1">LMG728</strain>
    </source>
</reference>
<name>A0A0K2ZGA8_9XANT</name>
<dbReference type="EMBL" id="CXOK01000011">
    <property type="protein sequence ID" value="CTP83992.1"/>
    <property type="molecule type" value="Genomic_DNA"/>
</dbReference>
<protein>
    <submittedName>
        <fullName evidence="1">Uncharacterized protein</fullName>
    </submittedName>
</protein>
<organism evidence="1 2">
    <name type="scientific">Xanthomonas graminis pv. poae</name>
    <dbReference type="NCBI Taxonomy" id="227946"/>
    <lineage>
        <taxon>Bacteria</taxon>
        <taxon>Pseudomonadati</taxon>
        <taxon>Pseudomonadota</taxon>
        <taxon>Gammaproteobacteria</taxon>
        <taxon>Lysobacterales</taxon>
        <taxon>Lysobacteraceae</taxon>
        <taxon>Xanthomonas</taxon>
        <taxon>Xanthomonas translucens group</taxon>
        <taxon>Xanthomonas graminis</taxon>
    </lineage>
</organism>
<dbReference type="AlphaFoldDB" id="A0A0K2ZGA8"/>
<sequence>MTDVRDSLREAERSRGYRLMPPAYFNARKAHHTLPAPVAAVAATLGTFPFQ</sequence>
<accession>A0A0K2ZGA8</accession>
<evidence type="ECO:0000313" key="2">
    <source>
        <dbReference type="Proteomes" id="UP000041247"/>
    </source>
</evidence>
<evidence type="ECO:0000313" key="1">
    <source>
        <dbReference type="EMBL" id="CTP83992.1"/>
    </source>
</evidence>
<proteinExistence type="predicted"/>
<dbReference type="Proteomes" id="UP000041247">
    <property type="component" value="Unassembled WGS sequence"/>
</dbReference>
<gene>
    <name evidence="1" type="ORF">XTPLMG728_0391</name>
</gene>